<gene>
    <name evidence="5" type="ORF">JOH49_006510</name>
</gene>
<reference evidence="5" key="1">
    <citation type="submission" date="2021-02" db="EMBL/GenBank/DDBJ databases">
        <title>Genomic Encyclopedia of Type Strains, Phase IV (KMG-V): Genome sequencing to study the core and pangenomes of soil and plant-associated prokaryotes.</title>
        <authorList>
            <person name="Whitman W."/>
        </authorList>
    </citation>
    <scope>NUCLEOTIDE SEQUENCE</scope>
    <source>
        <strain evidence="5">USDA 406</strain>
    </source>
</reference>
<dbReference type="AlphaFoldDB" id="A0A8I1YCA6"/>
<evidence type="ECO:0000256" key="2">
    <source>
        <dbReference type="ARBA" id="ARBA00023125"/>
    </source>
</evidence>
<keyword evidence="3" id="KW-0804">Transcription</keyword>
<dbReference type="Gene3D" id="1.20.120.530">
    <property type="entry name" value="GntR ligand-binding domain-like"/>
    <property type="match status" value="1"/>
</dbReference>
<accession>A0A8I1YCA6</accession>
<dbReference type="InterPro" id="IPR011711">
    <property type="entry name" value="GntR_C"/>
</dbReference>
<comment type="caution">
    <text evidence="5">The sequence shown here is derived from an EMBL/GenBank/DDBJ whole genome shotgun (WGS) entry which is preliminary data.</text>
</comment>
<dbReference type="InterPro" id="IPR036390">
    <property type="entry name" value="WH_DNA-bd_sf"/>
</dbReference>
<dbReference type="PANTHER" id="PTHR43537">
    <property type="entry name" value="TRANSCRIPTIONAL REGULATOR, GNTR FAMILY"/>
    <property type="match status" value="1"/>
</dbReference>
<dbReference type="Proteomes" id="UP000673383">
    <property type="component" value="Unassembled WGS sequence"/>
</dbReference>
<feature type="domain" description="HTH gntR-type" evidence="4">
    <location>
        <begin position="9"/>
        <end position="77"/>
    </location>
</feature>
<dbReference type="SUPFAM" id="SSF46785">
    <property type="entry name" value="Winged helix' DNA-binding domain"/>
    <property type="match status" value="1"/>
</dbReference>
<dbReference type="SMART" id="SM00895">
    <property type="entry name" value="FCD"/>
    <property type="match status" value="1"/>
</dbReference>
<dbReference type="GO" id="GO:0003677">
    <property type="term" value="F:DNA binding"/>
    <property type="evidence" value="ECO:0007669"/>
    <property type="project" value="UniProtKB-KW"/>
</dbReference>
<dbReference type="RefSeq" id="WP_209944792.1">
    <property type="nucleotide sequence ID" value="NZ_JAFICZ010000001.1"/>
</dbReference>
<keyword evidence="1" id="KW-0805">Transcription regulation</keyword>
<dbReference type="InterPro" id="IPR000524">
    <property type="entry name" value="Tscrpt_reg_HTH_GntR"/>
</dbReference>
<dbReference type="CDD" id="cd07377">
    <property type="entry name" value="WHTH_GntR"/>
    <property type="match status" value="1"/>
</dbReference>
<dbReference type="EMBL" id="JAFICZ010000001">
    <property type="protein sequence ID" value="MBP1296757.1"/>
    <property type="molecule type" value="Genomic_DNA"/>
</dbReference>
<dbReference type="PANTHER" id="PTHR43537:SF5">
    <property type="entry name" value="UXU OPERON TRANSCRIPTIONAL REGULATOR"/>
    <property type="match status" value="1"/>
</dbReference>
<keyword evidence="2 5" id="KW-0238">DNA-binding</keyword>
<evidence type="ECO:0000256" key="3">
    <source>
        <dbReference type="ARBA" id="ARBA00023163"/>
    </source>
</evidence>
<dbReference type="SMART" id="SM00345">
    <property type="entry name" value="HTH_GNTR"/>
    <property type="match status" value="1"/>
</dbReference>
<dbReference type="PRINTS" id="PR00035">
    <property type="entry name" value="HTHGNTR"/>
</dbReference>
<dbReference type="PROSITE" id="PS50949">
    <property type="entry name" value="HTH_GNTR"/>
    <property type="match status" value="1"/>
</dbReference>
<dbReference type="Pfam" id="PF07729">
    <property type="entry name" value="FCD"/>
    <property type="match status" value="1"/>
</dbReference>
<dbReference type="InterPro" id="IPR036388">
    <property type="entry name" value="WH-like_DNA-bd_sf"/>
</dbReference>
<name>A0A8I1YCA6_BRAEL</name>
<evidence type="ECO:0000313" key="5">
    <source>
        <dbReference type="EMBL" id="MBP1296757.1"/>
    </source>
</evidence>
<protein>
    <submittedName>
        <fullName evidence="5">DNA-binding FadR family transcriptional regulator</fullName>
    </submittedName>
</protein>
<proteinExistence type="predicted"/>
<evidence type="ECO:0000313" key="6">
    <source>
        <dbReference type="Proteomes" id="UP000673383"/>
    </source>
</evidence>
<organism evidence="5 6">
    <name type="scientific">Bradyrhizobium elkanii</name>
    <dbReference type="NCBI Taxonomy" id="29448"/>
    <lineage>
        <taxon>Bacteria</taxon>
        <taxon>Pseudomonadati</taxon>
        <taxon>Pseudomonadota</taxon>
        <taxon>Alphaproteobacteria</taxon>
        <taxon>Hyphomicrobiales</taxon>
        <taxon>Nitrobacteraceae</taxon>
        <taxon>Bradyrhizobium</taxon>
    </lineage>
</organism>
<dbReference type="SUPFAM" id="SSF48008">
    <property type="entry name" value="GntR ligand-binding domain-like"/>
    <property type="match status" value="1"/>
</dbReference>
<dbReference type="InterPro" id="IPR008920">
    <property type="entry name" value="TF_FadR/GntR_C"/>
</dbReference>
<dbReference type="GO" id="GO:0003700">
    <property type="term" value="F:DNA-binding transcription factor activity"/>
    <property type="evidence" value="ECO:0007669"/>
    <property type="project" value="InterPro"/>
</dbReference>
<dbReference type="Pfam" id="PF00392">
    <property type="entry name" value="GntR"/>
    <property type="match status" value="1"/>
</dbReference>
<dbReference type="Gene3D" id="1.10.10.10">
    <property type="entry name" value="Winged helix-like DNA-binding domain superfamily/Winged helix DNA-binding domain"/>
    <property type="match status" value="1"/>
</dbReference>
<evidence type="ECO:0000256" key="1">
    <source>
        <dbReference type="ARBA" id="ARBA00023015"/>
    </source>
</evidence>
<evidence type="ECO:0000259" key="4">
    <source>
        <dbReference type="PROSITE" id="PS50949"/>
    </source>
</evidence>
<sequence length="237" mass="26075">MLIKPVSRATLPQEIVKALTDLIMKRVWKPGDLIPSEKELAIRFDVGRSTIREAVKSLVVLGVLEARAGEGSFVREPTSELLSGAFRWGVLLSEGNLDDFVDVRAHIEVECARRAAANCTDELSKQLRGCIDEMGAEPMDHGAFMDADTRFHLAIARAANNPIFENIGSTIQSIVRIWYPRTYYIPETKGRTVSEHRAIADAIAAGDCDGAGNAMRAHLIAASLRLRRTFASDRDQG</sequence>